<dbReference type="AlphaFoldDB" id="A0A382M561"/>
<evidence type="ECO:0000259" key="1">
    <source>
        <dbReference type="Pfam" id="PF03781"/>
    </source>
</evidence>
<protein>
    <recommendedName>
        <fullName evidence="1">Sulfatase-modifying factor enzyme-like domain-containing protein</fullName>
    </recommendedName>
</protein>
<evidence type="ECO:0000313" key="2">
    <source>
        <dbReference type="EMBL" id="SVC42502.1"/>
    </source>
</evidence>
<accession>A0A382M561</accession>
<dbReference type="Gene3D" id="3.90.1580.10">
    <property type="entry name" value="paralog of FGE (formylglycine-generating enzyme)"/>
    <property type="match status" value="1"/>
</dbReference>
<sequence>MIVNVYLKWFCVLILMSTLQLGQTQANEAKNNPLEGDMVLVPAGHFKFGTDKKDDSGEALSLGIPKPWYADENPQQKIFLKIFYIDRYEVTNERYKIYIDDVKAFPPPGWIDNNYPEGRGKFPVVEVNWFDAANFCQWAGKKLPTEKQWEKAAREESGSKYPWGNQFQPEKANISSKAGSKNNILAVGSFPQGATPLGVHDLIGNVWEWVNADYGPYKGNTYKSPDYD</sequence>
<organism evidence="2">
    <name type="scientific">marine metagenome</name>
    <dbReference type="NCBI Taxonomy" id="408172"/>
    <lineage>
        <taxon>unclassified sequences</taxon>
        <taxon>metagenomes</taxon>
        <taxon>ecological metagenomes</taxon>
    </lineage>
</organism>
<dbReference type="InterPro" id="IPR016187">
    <property type="entry name" value="CTDL_fold"/>
</dbReference>
<gene>
    <name evidence="2" type="ORF">METZ01_LOCUS295356</name>
</gene>
<proteinExistence type="predicted"/>
<feature type="domain" description="Sulfatase-modifying factor enzyme-like" evidence="1">
    <location>
        <begin position="36"/>
        <end position="222"/>
    </location>
</feature>
<name>A0A382M561_9ZZZZ</name>
<reference evidence="2" key="1">
    <citation type="submission" date="2018-05" db="EMBL/GenBank/DDBJ databases">
        <authorList>
            <person name="Lanie J.A."/>
            <person name="Ng W.-L."/>
            <person name="Kazmierczak K.M."/>
            <person name="Andrzejewski T.M."/>
            <person name="Davidsen T.M."/>
            <person name="Wayne K.J."/>
            <person name="Tettelin H."/>
            <person name="Glass J.I."/>
            <person name="Rusch D."/>
            <person name="Podicherti R."/>
            <person name="Tsui H.-C.T."/>
            <person name="Winkler M.E."/>
        </authorList>
    </citation>
    <scope>NUCLEOTIDE SEQUENCE</scope>
</reference>
<dbReference type="InterPro" id="IPR042095">
    <property type="entry name" value="SUMF_sf"/>
</dbReference>
<dbReference type="PANTHER" id="PTHR23150:SF19">
    <property type="entry name" value="FORMYLGLYCINE-GENERATING ENZYME"/>
    <property type="match status" value="1"/>
</dbReference>
<dbReference type="InterPro" id="IPR005532">
    <property type="entry name" value="SUMF_dom"/>
</dbReference>
<dbReference type="PANTHER" id="PTHR23150">
    <property type="entry name" value="SULFATASE MODIFYING FACTOR 1, 2"/>
    <property type="match status" value="1"/>
</dbReference>
<dbReference type="Pfam" id="PF03781">
    <property type="entry name" value="FGE-sulfatase"/>
    <property type="match status" value="1"/>
</dbReference>
<dbReference type="GO" id="GO:0120147">
    <property type="term" value="F:formylglycine-generating oxidase activity"/>
    <property type="evidence" value="ECO:0007669"/>
    <property type="project" value="TreeGrafter"/>
</dbReference>
<feature type="non-terminal residue" evidence="2">
    <location>
        <position position="228"/>
    </location>
</feature>
<dbReference type="EMBL" id="UINC01090501">
    <property type="protein sequence ID" value="SVC42502.1"/>
    <property type="molecule type" value="Genomic_DNA"/>
</dbReference>
<dbReference type="SUPFAM" id="SSF56436">
    <property type="entry name" value="C-type lectin-like"/>
    <property type="match status" value="1"/>
</dbReference>
<dbReference type="InterPro" id="IPR051043">
    <property type="entry name" value="Sulfatase_Mod_Factor_Kinase"/>
</dbReference>